<accession>A0A6G0MPL8</accession>
<sequence length="54" mass="5841">MSAGTWTSCVTACGICLGSWTKRLNAYGPGAREARRTTRRCARSWSATLTGYVP</sequence>
<reference evidence="1 2" key="1">
    <citation type="submission" date="2018-09" db="EMBL/GenBank/DDBJ databases">
        <title>Genomic investigation of the strawberry pathogen Phytophthora fragariae indicates pathogenicity is determined by transcriptional variation in three key races.</title>
        <authorList>
            <person name="Adams T.M."/>
            <person name="Armitage A.D."/>
            <person name="Sobczyk M.K."/>
            <person name="Bates H.J."/>
            <person name="Dunwell J.M."/>
            <person name="Nellist C.F."/>
            <person name="Harrison R.J."/>
        </authorList>
    </citation>
    <scope>NUCLEOTIDE SEQUENCE [LARGE SCALE GENOMIC DNA]</scope>
    <source>
        <strain evidence="1 2">BC-23</strain>
    </source>
</reference>
<evidence type="ECO:0000313" key="1">
    <source>
        <dbReference type="EMBL" id="KAE9174532.1"/>
    </source>
</evidence>
<evidence type="ECO:0000313" key="2">
    <source>
        <dbReference type="Proteomes" id="UP000476176"/>
    </source>
</evidence>
<dbReference type="AlphaFoldDB" id="A0A6G0MPL8"/>
<organism evidence="1 2">
    <name type="scientific">Phytophthora fragariae</name>
    <dbReference type="NCBI Taxonomy" id="53985"/>
    <lineage>
        <taxon>Eukaryota</taxon>
        <taxon>Sar</taxon>
        <taxon>Stramenopiles</taxon>
        <taxon>Oomycota</taxon>
        <taxon>Peronosporomycetes</taxon>
        <taxon>Peronosporales</taxon>
        <taxon>Peronosporaceae</taxon>
        <taxon>Phytophthora</taxon>
    </lineage>
</organism>
<proteinExistence type="predicted"/>
<gene>
    <name evidence="1" type="ORF">PF004_g26634</name>
</gene>
<name>A0A6G0MPL8_9STRA</name>
<protein>
    <submittedName>
        <fullName evidence="1">Uncharacterized protein</fullName>
    </submittedName>
</protein>
<dbReference type="EMBL" id="QXGC01003589">
    <property type="protein sequence ID" value="KAE9174532.1"/>
    <property type="molecule type" value="Genomic_DNA"/>
</dbReference>
<dbReference type="Proteomes" id="UP000476176">
    <property type="component" value="Unassembled WGS sequence"/>
</dbReference>
<comment type="caution">
    <text evidence="1">The sequence shown here is derived from an EMBL/GenBank/DDBJ whole genome shotgun (WGS) entry which is preliminary data.</text>
</comment>